<keyword evidence="6" id="KW-0472">Membrane</keyword>
<gene>
    <name evidence="9" type="ORF">CDV28_10541</name>
</gene>
<dbReference type="PANTHER" id="PTHR35093">
    <property type="entry name" value="OUTER MEMBRANE PROTEIN NMB0088-RELATED"/>
    <property type="match status" value="1"/>
</dbReference>
<dbReference type="GO" id="GO:0009279">
    <property type="term" value="C:cell outer membrane"/>
    <property type="evidence" value="ECO:0007669"/>
    <property type="project" value="UniProtKB-SubCell"/>
</dbReference>
<dbReference type="AlphaFoldDB" id="A0A521G3J2"/>
<keyword evidence="10" id="KW-1185">Reference proteome</keyword>
<comment type="caution">
    <text evidence="9">The sequence shown here is derived from an EMBL/GenBank/DDBJ whole genome shotgun (WGS) entry which is preliminary data.</text>
</comment>
<dbReference type="Proteomes" id="UP000316238">
    <property type="component" value="Unassembled WGS sequence"/>
</dbReference>
<evidence type="ECO:0000256" key="1">
    <source>
        <dbReference type="ARBA" id="ARBA00004571"/>
    </source>
</evidence>
<feature type="signal peptide" evidence="8">
    <location>
        <begin position="1"/>
        <end position="26"/>
    </location>
</feature>
<feature type="chain" id="PRO_5022201092" evidence="8">
    <location>
        <begin position="27"/>
        <end position="432"/>
    </location>
</feature>
<keyword evidence="5 8" id="KW-0732">Signal</keyword>
<evidence type="ECO:0000256" key="2">
    <source>
        <dbReference type="ARBA" id="ARBA00008163"/>
    </source>
</evidence>
<dbReference type="Gene3D" id="2.40.160.60">
    <property type="entry name" value="Outer membrane protein transport protein (OMPP1/FadL/TodX)"/>
    <property type="match status" value="1"/>
</dbReference>
<proteinExistence type="inferred from homology"/>
<keyword evidence="4" id="KW-0812">Transmembrane</keyword>
<evidence type="ECO:0000256" key="3">
    <source>
        <dbReference type="ARBA" id="ARBA00022452"/>
    </source>
</evidence>
<evidence type="ECO:0000256" key="8">
    <source>
        <dbReference type="SAM" id="SignalP"/>
    </source>
</evidence>
<protein>
    <submittedName>
        <fullName evidence="9">Long-chain fatty acid transport protein</fullName>
    </submittedName>
</protein>
<evidence type="ECO:0000256" key="5">
    <source>
        <dbReference type="ARBA" id="ARBA00022729"/>
    </source>
</evidence>
<dbReference type="GO" id="GO:0015483">
    <property type="term" value="F:long-chain fatty acid transporting porin activity"/>
    <property type="evidence" value="ECO:0007669"/>
    <property type="project" value="TreeGrafter"/>
</dbReference>
<keyword evidence="7" id="KW-0998">Cell outer membrane</keyword>
<dbReference type="InterPro" id="IPR005017">
    <property type="entry name" value="OMPP1/FadL/TodX"/>
</dbReference>
<dbReference type="PANTHER" id="PTHR35093:SF8">
    <property type="entry name" value="OUTER MEMBRANE PROTEIN NMB0088-RELATED"/>
    <property type="match status" value="1"/>
</dbReference>
<sequence length="432" mass="46361">MLNFAKKSTVLTVWAASLCLCGTAWSNPHGLSSSGHWALHLPFDLEPSEIGGGARALGMGNAFVAVADDVRAATVNPAGLSALQQLELAADLSYSSYEMEYMDTQAAVNNIGVGPALDEISTFDDTVTGLSFAGAAIPIIPDRFTAALYYRSSAVEANDSQNSGPQSVFSSLNVRQQNISEKSIDEYLKNSYGAAAAFKYSKMLSFGAGVSLETLNADMREMWTTNNFNGSTPYSSLSYGGRIEGDDTDFGFNLGVMVTPISGVSTGLSYRTGSSFSIDYTSMDMDCDSLGHCQNGEEKSQAAFDTPDIWSAGASWQPAADWLLSAQADWVGYSALADSTTTGITLDEDIDDEVILRFGAEKTFAMVNDMNYQLRAGLFHIPDHDGFAALDSDRMHYTLGGGMTWKKQIKVDLGTSFSEDTFNSVLSLTYSL</sequence>
<dbReference type="SUPFAM" id="SSF56935">
    <property type="entry name" value="Porins"/>
    <property type="match status" value="1"/>
</dbReference>
<evidence type="ECO:0000256" key="7">
    <source>
        <dbReference type="ARBA" id="ARBA00023237"/>
    </source>
</evidence>
<evidence type="ECO:0000256" key="6">
    <source>
        <dbReference type="ARBA" id="ARBA00023136"/>
    </source>
</evidence>
<dbReference type="EMBL" id="NQJD01000005">
    <property type="protein sequence ID" value="TAA75584.1"/>
    <property type="molecule type" value="Genomic_DNA"/>
</dbReference>
<comment type="similarity">
    <text evidence="2">Belongs to the OmpP1/FadL family.</text>
</comment>
<dbReference type="Pfam" id="PF03349">
    <property type="entry name" value="Toluene_X"/>
    <property type="match status" value="1"/>
</dbReference>
<evidence type="ECO:0000256" key="4">
    <source>
        <dbReference type="ARBA" id="ARBA00022692"/>
    </source>
</evidence>
<keyword evidence="3" id="KW-1134">Transmembrane beta strand</keyword>
<name>A0A521G3J2_9BACT</name>
<evidence type="ECO:0000313" key="10">
    <source>
        <dbReference type="Proteomes" id="UP000316238"/>
    </source>
</evidence>
<accession>A0A521G3J2</accession>
<comment type="subcellular location">
    <subcellularLocation>
        <location evidence="1">Cell outer membrane</location>
        <topology evidence="1">Multi-pass membrane protein</topology>
    </subcellularLocation>
</comment>
<reference evidence="9" key="1">
    <citation type="submission" date="2017-07" db="EMBL/GenBank/DDBJ databases">
        <title>The cable genome - Insights into the physiology and evolution of filamentous bacteria capable of sulfide oxidation via long distance electron transfer.</title>
        <authorList>
            <person name="Thorup C."/>
            <person name="Bjerg J.T."/>
            <person name="Schreiber L."/>
            <person name="Nielsen L.P."/>
            <person name="Kjeldsen K.U."/>
            <person name="Boesen T."/>
            <person name="Boggild A."/>
            <person name="Meysman F."/>
            <person name="Geelhoed J."/>
            <person name="Schramm A."/>
        </authorList>
    </citation>
    <scope>NUCLEOTIDE SEQUENCE [LARGE SCALE GENOMIC DNA]</scope>
    <source>
        <strain evidence="9">GS</strain>
    </source>
</reference>
<organism evidence="9 10">
    <name type="scientific">Candidatus Electronema aureum</name>
    <dbReference type="NCBI Taxonomy" id="2005002"/>
    <lineage>
        <taxon>Bacteria</taxon>
        <taxon>Pseudomonadati</taxon>
        <taxon>Thermodesulfobacteriota</taxon>
        <taxon>Desulfobulbia</taxon>
        <taxon>Desulfobulbales</taxon>
        <taxon>Desulfobulbaceae</taxon>
        <taxon>Candidatus Electronema</taxon>
    </lineage>
</organism>
<evidence type="ECO:0000313" key="9">
    <source>
        <dbReference type="EMBL" id="TAA75584.1"/>
    </source>
</evidence>